<accession>A0ABS6IIN9</accession>
<gene>
    <name evidence="2" type="ORF">KQ910_07570</name>
</gene>
<keyword evidence="1" id="KW-0732">Signal</keyword>
<protein>
    <submittedName>
        <fullName evidence="2">Spy/CpxP family protein refolding chaperone</fullName>
    </submittedName>
</protein>
<organism evidence="2 3">
    <name type="scientific">Reyranella humidisoli</name>
    <dbReference type="NCBI Taxonomy" id="2849149"/>
    <lineage>
        <taxon>Bacteria</taxon>
        <taxon>Pseudomonadati</taxon>
        <taxon>Pseudomonadota</taxon>
        <taxon>Alphaproteobacteria</taxon>
        <taxon>Hyphomicrobiales</taxon>
        <taxon>Reyranellaceae</taxon>
        <taxon>Reyranella</taxon>
    </lineage>
</organism>
<dbReference type="Pfam" id="PF07813">
    <property type="entry name" value="LTXXQ"/>
    <property type="match status" value="1"/>
</dbReference>
<proteinExistence type="predicted"/>
<sequence length="155" mass="16709">MTNLSIKTVMAALLAGSLAATAGAPAFARADGGSVDPAKFQERIEKRVDKALNGTDATQEQKKQITGILQAAFADLKPLHAQRAENRKAMRAALEAPTIDPAKIEQIRAAEMKIADDSSKRFTKALTDAGNVLNANQRQAFFKTWSDHKHGPRKG</sequence>
<evidence type="ECO:0000256" key="1">
    <source>
        <dbReference type="SAM" id="SignalP"/>
    </source>
</evidence>
<feature type="signal peptide" evidence="1">
    <location>
        <begin position="1"/>
        <end position="22"/>
    </location>
</feature>
<comment type="caution">
    <text evidence="2">The sequence shown here is derived from an EMBL/GenBank/DDBJ whole genome shotgun (WGS) entry which is preliminary data.</text>
</comment>
<name>A0ABS6IIN9_9HYPH</name>
<dbReference type="Proteomes" id="UP000727907">
    <property type="component" value="Unassembled WGS sequence"/>
</dbReference>
<evidence type="ECO:0000313" key="3">
    <source>
        <dbReference type="Proteomes" id="UP000727907"/>
    </source>
</evidence>
<dbReference type="EMBL" id="JAHOPB010000001">
    <property type="protein sequence ID" value="MBU8873617.1"/>
    <property type="molecule type" value="Genomic_DNA"/>
</dbReference>
<reference evidence="2 3" key="1">
    <citation type="submission" date="2021-06" db="EMBL/GenBank/DDBJ databases">
        <authorList>
            <person name="Lee D.H."/>
        </authorList>
    </citation>
    <scope>NUCLEOTIDE SEQUENCE [LARGE SCALE GENOMIC DNA]</scope>
    <source>
        <strain evidence="2 3">MMS21-HV4-11</strain>
    </source>
</reference>
<keyword evidence="3" id="KW-1185">Reference proteome</keyword>
<dbReference type="InterPro" id="IPR012899">
    <property type="entry name" value="LTXXQ"/>
</dbReference>
<evidence type="ECO:0000313" key="2">
    <source>
        <dbReference type="EMBL" id="MBU8873617.1"/>
    </source>
</evidence>
<feature type="chain" id="PRO_5047448525" evidence="1">
    <location>
        <begin position="23"/>
        <end position="155"/>
    </location>
</feature>
<dbReference type="RefSeq" id="WP_216957921.1">
    <property type="nucleotide sequence ID" value="NZ_JAHOPB010000001.1"/>
</dbReference>